<dbReference type="Proteomes" id="UP001526201">
    <property type="component" value="Unassembled WGS sequence"/>
</dbReference>
<comment type="similarity">
    <text evidence="2">Belongs to the TfdA dioxygenase family.</text>
</comment>
<evidence type="ECO:0000259" key="7">
    <source>
        <dbReference type="Pfam" id="PF02668"/>
    </source>
</evidence>
<evidence type="ECO:0000256" key="5">
    <source>
        <dbReference type="ARBA" id="ARBA00023002"/>
    </source>
</evidence>
<comment type="caution">
    <text evidence="8">The sequence shown here is derived from an EMBL/GenBank/DDBJ whole genome shotgun (WGS) entry which is preliminary data.</text>
</comment>
<evidence type="ECO:0000313" key="8">
    <source>
        <dbReference type="EMBL" id="MCV7225264.1"/>
    </source>
</evidence>
<dbReference type="PANTHER" id="PTHR43779:SF3">
    <property type="entry name" value="(3R)-3-[(CARBOXYMETHYL)AMINO]FATTY ACID OXYGENASE_DECARBOXYLASE"/>
    <property type="match status" value="1"/>
</dbReference>
<keyword evidence="4 8" id="KW-0223">Dioxygenase</keyword>
<dbReference type="PANTHER" id="PTHR43779">
    <property type="entry name" value="DIOXYGENASE RV0097-RELATED"/>
    <property type="match status" value="1"/>
</dbReference>
<evidence type="ECO:0000256" key="2">
    <source>
        <dbReference type="ARBA" id="ARBA00005896"/>
    </source>
</evidence>
<evidence type="ECO:0000256" key="4">
    <source>
        <dbReference type="ARBA" id="ARBA00022964"/>
    </source>
</evidence>
<evidence type="ECO:0000256" key="3">
    <source>
        <dbReference type="ARBA" id="ARBA00022723"/>
    </source>
</evidence>
<feature type="domain" description="TauD/TfdA-like" evidence="7">
    <location>
        <begin position="12"/>
        <end position="278"/>
    </location>
</feature>
<keyword evidence="5" id="KW-0560">Oxidoreductase</keyword>
<dbReference type="InterPro" id="IPR051178">
    <property type="entry name" value="TfdA_dioxygenase"/>
</dbReference>
<dbReference type="EMBL" id="JACKTY010000013">
    <property type="protein sequence ID" value="MCV7225264.1"/>
    <property type="molecule type" value="Genomic_DNA"/>
</dbReference>
<proteinExistence type="inferred from homology"/>
<evidence type="ECO:0000256" key="1">
    <source>
        <dbReference type="ARBA" id="ARBA00001954"/>
    </source>
</evidence>
<organism evidence="8 9">
    <name type="scientific">Mycolicibacterium komossense</name>
    <dbReference type="NCBI Taxonomy" id="1779"/>
    <lineage>
        <taxon>Bacteria</taxon>
        <taxon>Bacillati</taxon>
        <taxon>Actinomycetota</taxon>
        <taxon>Actinomycetes</taxon>
        <taxon>Mycobacteriales</taxon>
        <taxon>Mycobacteriaceae</taxon>
        <taxon>Mycolicibacterium</taxon>
    </lineage>
</organism>
<evidence type="ECO:0000313" key="9">
    <source>
        <dbReference type="Proteomes" id="UP001526201"/>
    </source>
</evidence>
<reference evidence="8 9" key="1">
    <citation type="journal article" date="2022" name="BMC Genomics">
        <title>Comparative genome analysis of mycobacteria focusing on tRNA and non-coding RNA.</title>
        <authorList>
            <person name="Behra P.R.K."/>
            <person name="Pettersson B.M.F."/>
            <person name="Ramesh M."/>
            <person name="Das S."/>
            <person name="Dasgupta S."/>
            <person name="Kirsebom L.A."/>
        </authorList>
    </citation>
    <scope>NUCLEOTIDE SEQUENCE [LARGE SCALE GENOMIC DNA]</scope>
    <source>
        <strain evidence="8 9">DSM 44078</strain>
    </source>
</reference>
<accession>A0ABT3C707</accession>
<dbReference type="SUPFAM" id="SSF51197">
    <property type="entry name" value="Clavaminate synthase-like"/>
    <property type="match status" value="1"/>
</dbReference>
<keyword evidence="9" id="KW-1185">Reference proteome</keyword>
<comment type="cofactor">
    <cofactor evidence="1">
        <name>Fe(2+)</name>
        <dbReference type="ChEBI" id="CHEBI:29033"/>
    </cofactor>
</comment>
<dbReference type="Gene3D" id="3.60.130.10">
    <property type="entry name" value="Clavaminate synthase-like"/>
    <property type="match status" value="1"/>
</dbReference>
<dbReference type="RefSeq" id="WP_264066029.1">
    <property type="nucleotide sequence ID" value="NZ_JACKTY010000013.1"/>
</dbReference>
<dbReference type="InterPro" id="IPR042098">
    <property type="entry name" value="TauD-like_sf"/>
</dbReference>
<dbReference type="InterPro" id="IPR003819">
    <property type="entry name" value="TauD/TfdA-like"/>
</dbReference>
<name>A0ABT3C707_9MYCO</name>
<keyword evidence="3" id="KW-0479">Metal-binding</keyword>
<keyword evidence="6" id="KW-0408">Iron</keyword>
<protein>
    <submittedName>
        <fullName evidence="8">TauD/TfdA family dioxygenase</fullName>
    </submittedName>
</protein>
<dbReference type="Pfam" id="PF02668">
    <property type="entry name" value="TauD"/>
    <property type="match status" value="1"/>
</dbReference>
<evidence type="ECO:0000256" key="6">
    <source>
        <dbReference type="ARBA" id="ARBA00023004"/>
    </source>
</evidence>
<dbReference type="GO" id="GO:0051213">
    <property type="term" value="F:dioxygenase activity"/>
    <property type="evidence" value="ECO:0007669"/>
    <property type="project" value="UniProtKB-KW"/>
</dbReference>
<gene>
    <name evidence="8" type="ORF">H7J73_04345</name>
</gene>
<sequence>MAILIEVNSDSFVAEVTNIDLRVPLSESEFSDIHSAFNRYAILVFRGQPLTDEQQLAFSRWFGPLEAAPNYAGTALRLRNEFTDISNLDHAGKILDPQDRLTAYNLGNQLWHTDSSFKRRRAKCSLLSAREVPQHGGETQYADMRAAYDALPHKRKLEIDDLVAEHSIAHSRSRIGFDGFNDDTVTGLPPVPQRVVDHYPESGRTSLFLASHASHIIGWHREQGRALLDELIDFATQPQFVYTHRWAVDDLVVWDNRCTMHRGRPYDLTERRVLHRTTVSDALTSFHERASADQRLLTSPMPVGGRNV</sequence>